<evidence type="ECO:0000256" key="1">
    <source>
        <dbReference type="SAM" id="MobiDB-lite"/>
    </source>
</evidence>
<evidence type="ECO:0000313" key="2">
    <source>
        <dbReference type="EMBL" id="TNM26300.1"/>
    </source>
</evidence>
<dbReference type="EMBL" id="VDGT01000023">
    <property type="protein sequence ID" value="TNM26300.1"/>
    <property type="molecule type" value="Genomic_DNA"/>
</dbReference>
<gene>
    <name evidence="2" type="ORF">FH715_23965</name>
</gene>
<dbReference type="RefSeq" id="WP_139648808.1">
    <property type="nucleotide sequence ID" value="NZ_BAAAZS010000060.1"/>
</dbReference>
<reference evidence="2 3" key="1">
    <citation type="submission" date="2019-06" db="EMBL/GenBank/DDBJ databases">
        <title>Draft genome of Streptomyces sedi sp. JCM16909.</title>
        <authorList>
            <person name="Klykleung N."/>
            <person name="Tanasupawat S."/>
            <person name="Kudo T."/>
            <person name="Yuki M."/>
            <person name="Ohkuma M."/>
        </authorList>
    </citation>
    <scope>NUCLEOTIDE SEQUENCE [LARGE SCALE GENOMIC DNA]</scope>
    <source>
        <strain evidence="2 3">JCM 16909</strain>
    </source>
</reference>
<name>A0A5C4URM5_9ACTN</name>
<protein>
    <submittedName>
        <fullName evidence="2">Uncharacterized protein</fullName>
    </submittedName>
</protein>
<accession>A0A5C4URM5</accession>
<dbReference type="Proteomes" id="UP000311713">
    <property type="component" value="Unassembled WGS sequence"/>
</dbReference>
<proteinExistence type="predicted"/>
<dbReference type="AlphaFoldDB" id="A0A5C4URM5"/>
<comment type="caution">
    <text evidence="2">The sequence shown here is derived from an EMBL/GenBank/DDBJ whole genome shotgun (WGS) entry which is preliminary data.</text>
</comment>
<sequence>MCSAQIDEPGEPQVPQVPEEPAEEAEGPAPLGVGVTGTGHGPVDAVLARLADVDQLGVGGHREVYEDVHDGLRRTLAALDEQPSGPPVPRAPEHPRS</sequence>
<organism evidence="2 3">
    <name type="scientific">Streptomyces sedi</name>
    <dbReference type="NCBI Taxonomy" id="555059"/>
    <lineage>
        <taxon>Bacteria</taxon>
        <taxon>Bacillati</taxon>
        <taxon>Actinomycetota</taxon>
        <taxon>Actinomycetes</taxon>
        <taxon>Kitasatosporales</taxon>
        <taxon>Streptomycetaceae</taxon>
        <taxon>Streptomyces</taxon>
    </lineage>
</organism>
<keyword evidence="3" id="KW-1185">Reference proteome</keyword>
<feature type="region of interest" description="Disordered" evidence="1">
    <location>
        <begin position="1"/>
        <end position="39"/>
    </location>
</feature>
<evidence type="ECO:0000313" key="3">
    <source>
        <dbReference type="Proteomes" id="UP000311713"/>
    </source>
</evidence>
<feature type="region of interest" description="Disordered" evidence="1">
    <location>
        <begin position="77"/>
        <end position="97"/>
    </location>
</feature>
<dbReference type="OrthoDB" id="3873239at2"/>